<proteinExistence type="predicted"/>
<keyword evidence="1" id="KW-1133">Transmembrane helix</keyword>
<evidence type="ECO:0000256" key="1">
    <source>
        <dbReference type="SAM" id="Phobius"/>
    </source>
</evidence>
<comment type="caution">
    <text evidence="2">The sequence shown here is derived from an EMBL/GenBank/DDBJ whole genome shotgun (WGS) entry which is preliminary data.</text>
</comment>
<name>A0A6I3KHD0_9HYPH</name>
<accession>A0A6I3KHD0</accession>
<dbReference type="Proteomes" id="UP000440694">
    <property type="component" value="Unassembled WGS sequence"/>
</dbReference>
<dbReference type="RefSeq" id="WP_154739430.1">
    <property type="nucleotide sequence ID" value="NZ_WMBQ01000001.1"/>
</dbReference>
<gene>
    <name evidence="2" type="ORF">GIW81_12155</name>
</gene>
<keyword evidence="3" id="KW-1185">Reference proteome</keyword>
<dbReference type="EMBL" id="WMBQ01000001">
    <property type="protein sequence ID" value="MTD95085.1"/>
    <property type="molecule type" value="Genomic_DNA"/>
</dbReference>
<keyword evidence="1" id="KW-0812">Transmembrane</keyword>
<reference evidence="2 3" key="1">
    <citation type="submission" date="2019-11" db="EMBL/GenBank/DDBJ databases">
        <title>Identification of a novel strain.</title>
        <authorList>
            <person name="Xu Q."/>
            <person name="Wang G."/>
        </authorList>
    </citation>
    <scope>NUCLEOTIDE SEQUENCE [LARGE SCALE GENOMIC DNA]</scope>
    <source>
        <strain evidence="3">xq</strain>
    </source>
</reference>
<evidence type="ECO:0000313" key="3">
    <source>
        <dbReference type="Proteomes" id="UP000440694"/>
    </source>
</evidence>
<evidence type="ECO:0000313" key="2">
    <source>
        <dbReference type="EMBL" id="MTD95085.1"/>
    </source>
</evidence>
<feature type="transmembrane region" description="Helical" evidence="1">
    <location>
        <begin position="180"/>
        <end position="201"/>
    </location>
</feature>
<dbReference type="AlphaFoldDB" id="A0A6I3KHD0"/>
<protein>
    <submittedName>
        <fullName evidence="2">Uncharacterized protein</fullName>
    </submittedName>
</protein>
<organism evidence="2 3">
    <name type="scientific">Hyphomicrobium album</name>
    <dbReference type="NCBI Taxonomy" id="2665159"/>
    <lineage>
        <taxon>Bacteria</taxon>
        <taxon>Pseudomonadati</taxon>
        <taxon>Pseudomonadota</taxon>
        <taxon>Alphaproteobacteria</taxon>
        <taxon>Hyphomicrobiales</taxon>
        <taxon>Hyphomicrobiaceae</taxon>
        <taxon>Hyphomicrobium</taxon>
    </lineage>
</organism>
<keyword evidence="1" id="KW-0472">Membrane</keyword>
<sequence>MVHITDFADKLKEIRLEWDKAESSIKIAEQINNQVVFPAVKELRYAGRRIVDALANCATAGDESAIRALLDDALFDCYRARHDAIDAAISKISTHLDAVTSKLGYSALTVGFPEFSALYDELGKAQEVVASSRGMRSDRDKLYVAIESVNMPPLVALYRKFKSSEPVMRGLAREERITKLITIGSATLIGLAALIVAIWQLSITSPAANTPSTPSKPDTSSQAK</sequence>